<feature type="transmembrane region" description="Helical" evidence="1">
    <location>
        <begin position="55"/>
        <end position="75"/>
    </location>
</feature>
<organism evidence="2 3">
    <name type="scientific">Diaporthe australafricana</name>
    <dbReference type="NCBI Taxonomy" id="127596"/>
    <lineage>
        <taxon>Eukaryota</taxon>
        <taxon>Fungi</taxon>
        <taxon>Dikarya</taxon>
        <taxon>Ascomycota</taxon>
        <taxon>Pezizomycotina</taxon>
        <taxon>Sordariomycetes</taxon>
        <taxon>Sordariomycetidae</taxon>
        <taxon>Diaporthales</taxon>
        <taxon>Diaporthaceae</taxon>
        <taxon>Diaporthe</taxon>
    </lineage>
</organism>
<comment type="caution">
    <text evidence="2">The sequence shown here is derived from an EMBL/GenBank/DDBJ whole genome shotgun (WGS) entry which is preliminary data.</text>
</comment>
<evidence type="ECO:0000256" key="1">
    <source>
        <dbReference type="SAM" id="Phobius"/>
    </source>
</evidence>
<protein>
    <submittedName>
        <fullName evidence="2">Uncharacterized protein</fullName>
    </submittedName>
</protein>
<proteinExistence type="predicted"/>
<keyword evidence="1" id="KW-1133">Transmembrane helix</keyword>
<keyword evidence="1" id="KW-0812">Transmembrane</keyword>
<dbReference type="EMBL" id="JAWRVE010000097">
    <property type="protein sequence ID" value="KAL1859656.1"/>
    <property type="molecule type" value="Genomic_DNA"/>
</dbReference>
<keyword evidence="3" id="KW-1185">Reference proteome</keyword>
<evidence type="ECO:0000313" key="2">
    <source>
        <dbReference type="EMBL" id="KAL1859656.1"/>
    </source>
</evidence>
<sequence length="158" mass="17080">MASITTITITTNTTTTLHPALADLASTFASALEPVLATHLTTPLAATVRAGPSPWGPALVAAAVSTILAFGFGLVSRRWDKKEKNKDEDEDEDEDEEDEIETYNIMEFSTPGECANLATLVFISRSKDAPKRDGWVVAYVMRLDSVNGKLFNLSNAFA</sequence>
<name>A0ABR3WDW5_9PEZI</name>
<accession>A0ABR3WDW5</accession>
<reference evidence="2 3" key="1">
    <citation type="journal article" date="2024" name="IMA Fungus">
        <title>IMA Genome - F19 : A genome assembly and annotation guide to empower mycologists, including annotated draft genome sequences of Ceratocystis pirilliformis, Diaporthe australafricana, Fusarium ophioides, Paecilomyces lecythidis, and Sporothrix stenoceras.</title>
        <authorList>
            <person name="Aylward J."/>
            <person name="Wilson A.M."/>
            <person name="Visagie C.M."/>
            <person name="Spraker J."/>
            <person name="Barnes I."/>
            <person name="Buitendag C."/>
            <person name="Ceriani C."/>
            <person name="Del Mar Angel L."/>
            <person name="du Plessis D."/>
            <person name="Fuchs T."/>
            <person name="Gasser K."/>
            <person name="Kramer D."/>
            <person name="Li W."/>
            <person name="Munsamy K."/>
            <person name="Piso A."/>
            <person name="Price J.L."/>
            <person name="Sonnekus B."/>
            <person name="Thomas C."/>
            <person name="van der Nest A."/>
            <person name="van Dijk A."/>
            <person name="van Heerden A."/>
            <person name="van Vuuren N."/>
            <person name="Yilmaz N."/>
            <person name="Duong T.A."/>
            <person name="van der Merwe N.A."/>
            <person name="Wingfield M.J."/>
            <person name="Wingfield B.D."/>
        </authorList>
    </citation>
    <scope>NUCLEOTIDE SEQUENCE [LARGE SCALE GENOMIC DNA]</scope>
    <source>
        <strain evidence="2 3">CMW 18300</strain>
    </source>
</reference>
<keyword evidence="1" id="KW-0472">Membrane</keyword>
<gene>
    <name evidence="2" type="ORF">Daus18300_009521</name>
</gene>
<evidence type="ECO:0000313" key="3">
    <source>
        <dbReference type="Proteomes" id="UP001583177"/>
    </source>
</evidence>
<dbReference type="Proteomes" id="UP001583177">
    <property type="component" value="Unassembled WGS sequence"/>
</dbReference>